<evidence type="ECO:0000256" key="1">
    <source>
        <dbReference type="ARBA" id="ARBA00004651"/>
    </source>
</evidence>
<proteinExistence type="predicted"/>
<dbReference type="PIRSF" id="PIRSF038958">
    <property type="entry name" value="PG_synth_SpoVB"/>
    <property type="match status" value="1"/>
</dbReference>
<comment type="subcellular location">
    <subcellularLocation>
        <location evidence="1">Cell membrane</location>
        <topology evidence="1">Multi-pass membrane protein</topology>
    </subcellularLocation>
</comment>
<name>A0AB73TAE3_9FIRM</name>
<dbReference type="AlphaFoldDB" id="A0AB73TAE3"/>
<feature type="transmembrane region" description="Helical" evidence="6">
    <location>
        <begin position="12"/>
        <end position="34"/>
    </location>
</feature>
<dbReference type="EMBL" id="QGGY01000001">
    <property type="protein sequence ID" value="PWJ79050.1"/>
    <property type="molecule type" value="Genomic_DNA"/>
</dbReference>
<feature type="transmembrane region" description="Helical" evidence="6">
    <location>
        <begin position="440"/>
        <end position="459"/>
    </location>
</feature>
<dbReference type="Proteomes" id="UP000245412">
    <property type="component" value="Unassembled WGS sequence"/>
</dbReference>
<feature type="transmembrane region" description="Helical" evidence="6">
    <location>
        <begin position="471"/>
        <end position="491"/>
    </location>
</feature>
<keyword evidence="4 6" id="KW-1133">Transmembrane helix</keyword>
<dbReference type="InterPro" id="IPR050833">
    <property type="entry name" value="Poly_Biosynth_Transport"/>
</dbReference>
<keyword evidence="8" id="KW-1185">Reference proteome</keyword>
<dbReference type="Pfam" id="PF01943">
    <property type="entry name" value="Polysacc_synt"/>
    <property type="match status" value="1"/>
</dbReference>
<dbReference type="InterPro" id="IPR024923">
    <property type="entry name" value="PG_synth_SpoVB"/>
</dbReference>
<dbReference type="CDD" id="cd13124">
    <property type="entry name" value="MATE_SpoVB_like"/>
    <property type="match status" value="1"/>
</dbReference>
<feature type="transmembrane region" description="Helical" evidence="6">
    <location>
        <begin position="166"/>
        <end position="185"/>
    </location>
</feature>
<dbReference type="GO" id="GO:0015297">
    <property type="term" value="F:antiporter activity"/>
    <property type="evidence" value="ECO:0007669"/>
    <property type="project" value="InterPro"/>
</dbReference>
<organism evidence="7 8">
    <name type="scientific">Murimonas intestini</name>
    <dbReference type="NCBI Taxonomy" id="1337051"/>
    <lineage>
        <taxon>Bacteria</taxon>
        <taxon>Bacillati</taxon>
        <taxon>Bacillota</taxon>
        <taxon>Clostridia</taxon>
        <taxon>Lachnospirales</taxon>
        <taxon>Lachnospiraceae</taxon>
        <taxon>Murimonas</taxon>
    </lineage>
</organism>
<evidence type="ECO:0000256" key="3">
    <source>
        <dbReference type="ARBA" id="ARBA00022692"/>
    </source>
</evidence>
<feature type="transmembrane region" description="Helical" evidence="6">
    <location>
        <begin position="347"/>
        <end position="371"/>
    </location>
</feature>
<protein>
    <submittedName>
        <fullName evidence="7">Stage V sporulation protein B</fullName>
    </submittedName>
</protein>
<sequence length="549" mass="59595">MGKTKKSKSNYLVQGTILVIASFLARFIGLVYRIPLTNILGDEGNAYYSTANEIYSILLMISSFSLPLAVSKLVSERLHMGQVKNAHKVFRCSIKFACLAGGIISVLTFACAGLITKYLMSYELAVYALRVLSPAIFIFAIAGAFRGYFQGHETMVPTATSQVIEQIVNAVITVIGAGIMMNYGIQLGKEQSNSSLGPAFGAAGGTFGTVVSVTVALVFLVFIYISYRRNLVRLSRRDTTKRLESDKAIYRALLLTIIPVVLSTVVYNIGSVLDQGVFNKVLAGQGYTAKQYGTIWGIYSGKFRVLMNVPLAIASCLGPSVVPSLSADMMDRNFKGAGEKVRNSIRYTMVITIPCAVGMAALASPIMQLLFGDDRALTAGILQSGALMIVLFALSTLTTSILQGIGEMQTPLVNSGIALGLHLVVLYVLLKVFVLNIYSVVYANIIFALIICLLNAAAIRKHLRYRQEIKRTFIVPLICSGIMGLVAWGVYSLFHLFAGNAIPTFLGILAGVVVYGVLLVKLRGVTEKELLRMPKGQLMVDLLRRCRVL</sequence>
<feature type="transmembrane region" description="Helical" evidence="6">
    <location>
        <begin position="54"/>
        <end position="75"/>
    </location>
</feature>
<accession>A0AB73TAE3</accession>
<keyword evidence="2" id="KW-1003">Cell membrane</keyword>
<gene>
    <name evidence="7" type="ORF">C7383_101427</name>
</gene>
<dbReference type="RefSeq" id="WP_109624475.1">
    <property type="nucleotide sequence ID" value="NZ_CABJAT010000001.1"/>
</dbReference>
<feature type="transmembrane region" description="Helical" evidence="6">
    <location>
        <begin position="497"/>
        <end position="520"/>
    </location>
</feature>
<evidence type="ECO:0000313" key="8">
    <source>
        <dbReference type="Proteomes" id="UP000245412"/>
    </source>
</evidence>
<evidence type="ECO:0000256" key="4">
    <source>
        <dbReference type="ARBA" id="ARBA00022989"/>
    </source>
</evidence>
<evidence type="ECO:0000256" key="5">
    <source>
        <dbReference type="ARBA" id="ARBA00023136"/>
    </source>
</evidence>
<evidence type="ECO:0000256" key="6">
    <source>
        <dbReference type="SAM" id="Phobius"/>
    </source>
</evidence>
<keyword evidence="3 6" id="KW-0812">Transmembrane</keyword>
<feature type="transmembrane region" description="Helical" evidence="6">
    <location>
        <begin position="412"/>
        <end position="434"/>
    </location>
</feature>
<keyword evidence="5 6" id="KW-0472">Membrane</keyword>
<dbReference type="InterPro" id="IPR002797">
    <property type="entry name" value="Polysacc_synth"/>
</dbReference>
<evidence type="ECO:0000313" key="7">
    <source>
        <dbReference type="EMBL" id="PWJ79050.1"/>
    </source>
</evidence>
<feature type="transmembrane region" description="Helical" evidence="6">
    <location>
        <begin position="205"/>
        <end position="227"/>
    </location>
</feature>
<feature type="transmembrane region" description="Helical" evidence="6">
    <location>
        <begin position="127"/>
        <end position="145"/>
    </location>
</feature>
<comment type="caution">
    <text evidence="7">The sequence shown here is derived from an EMBL/GenBank/DDBJ whole genome shotgun (WGS) entry which is preliminary data.</text>
</comment>
<feature type="transmembrane region" description="Helical" evidence="6">
    <location>
        <begin position="377"/>
        <end position="400"/>
    </location>
</feature>
<feature type="transmembrane region" description="Helical" evidence="6">
    <location>
        <begin position="96"/>
        <end position="115"/>
    </location>
</feature>
<dbReference type="PANTHER" id="PTHR30250">
    <property type="entry name" value="PST FAMILY PREDICTED COLANIC ACID TRANSPORTER"/>
    <property type="match status" value="1"/>
</dbReference>
<dbReference type="Pfam" id="PF01554">
    <property type="entry name" value="MatE"/>
    <property type="match status" value="1"/>
</dbReference>
<feature type="transmembrane region" description="Helical" evidence="6">
    <location>
        <begin position="305"/>
        <end position="326"/>
    </location>
</feature>
<dbReference type="PANTHER" id="PTHR30250:SF21">
    <property type="entry name" value="LIPID II FLIPPASE MURJ"/>
    <property type="match status" value="1"/>
</dbReference>
<dbReference type="InterPro" id="IPR002528">
    <property type="entry name" value="MATE_fam"/>
</dbReference>
<feature type="transmembrane region" description="Helical" evidence="6">
    <location>
        <begin position="248"/>
        <end position="270"/>
    </location>
</feature>
<dbReference type="GO" id="GO:0042910">
    <property type="term" value="F:xenobiotic transmembrane transporter activity"/>
    <property type="evidence" value="ECO:0007669"/>
    <property type="project" value="InterPro"/>
</dbReference>
<dbReference type="GO" id="GO:0005886">
    <property type="term" value="C:plasma membrane"/>
    <property type="evidence" value="ECO:0007669"/>
    <property type="project" value="UniProtKB-SubCell"/>
</dbReference>
<evidence type="ECO:0000256" key="2">
    <source>
        <dbReference type="ARBA" id="ARBA00022475"/>
    </source>
</evidence>
<reference evidence="7 8" key="1">
    <citation type="submission" date="2018-05" db="EMBL/GenBank/DDBJ databases">
        <authorList>
            <person name="Goeker M."/>
            <person name="Huntemann M."/>
            <person name="Clum A."/>
            <person name="Pillay M."/>
            <person name="Palaniappan K."/>
            <person name="Varghese N."/>
            <person name="Mikhailova N."/>
            <person name="Stamatis D."/>
            <person name="Reddy T."/>
            <person name="Daum C."/>
            <person name="Shapiro N."/>
            <person name="Ivanova N."/>
            <person name="Kyrpides N."/>
            <person name="Woyke T."/>
        </authorList>
    </citation>
    <scope>NUCLEOTIDE SEQUENCE [LARGE SCALE GENOMIC DNA]</scope>
    <source>
        <strain evidence="7 8">DSM 26524</strain>
    </source>
</reference>